<protein>
    <recommendedName>
        <fullName evidence="2">tyrosinase</fullName>
        <ecNumber evidence="2">1.14.18.1</ecNumber>
    </recommendedName>
</protein>
<evidence type="ECO:0000313" key="11">
    <source>
        <dbReference type="Proteomes" id="UP000315783"/>
    </source>
</evidence>
<dbReference type="GO" id="GO:0046872">
    <property type="term" value="F:metal ion binding"/>
    <property type="evidence" value="ECO:0007669"/>
    <property type="project" value="UniProtKB-KW"/>
</dbReference>
<proteinExistence type="inferred from homology"/>
<dbReference type="InterPro" id="IPR050316">
    <property type="entry name" value="Tyrosinase/Hemocyanin"/>
</dbReference>
<evidence type="ECO:0000256" key="2">
    <source>
        <dbReference type="ARBA" id="ARBA00011906"/>
    </source>
</evidence>
<dbReference type="GO" id="GO:0004503">
    <property type="term" value="F:tyrosinase activity"/>
    <property type="evidence" value="ECO:0007669"/>
    <property type="project" value="UniProtKB-EC"/>
</dbReference>
<dbReference type="InterPro" id="IPR008922">
    <property type="entry name" value="Di-copper_centre_dom_sf"/>
</dbReference>
<dbReference type="STRING" id="43265.A0A545UYE5"/>
<organism evidence="10 11">
    <name type="scientific">Cordyceps javanica</name>
    <dbReference type="NCBI Taxonomy" id="43265"/>
    <lineage>
        <taxon>Eukaryota</taxon>
        <taxon>Fungi</taxon>
        <taxon>Dikarya</taxon>
        <taxon>Ascomycota</taxon>
        <taxon>Pezizomycotina</taxon>
        <taxon>Sordariomycetes</taxon>
        <taxon>Hypocreomycetidae</taxon>
        <taxon>Hypocreales</taxon>
        <taxon>Cordycipitaceae</taxon>
        <taxon>Cordyceps</taxon>
    </lineage>
</organism>
<feature type="domain" description="Tyrosinase copper-binding" evidence="9">
    <location>
        <begin position="43"/>
        <end position="60"/>
    </location>
</feature>
<evidence type="ECO:0000256" key="5">
    <source>
        <dbReference type="ARBA" id="ARBA00023101"/>
    </source>
</evidence>
<reference evidence="10 11" key="1">
    <citation type="journal article" date="2019" name="Appl. Microbiol. Biotechnol.">
        <title>Genome sequence of Isaria javanica and comparative genome analysis insights into family S53 peptidase evolution in fungal entomopathogens.</title>
        <authorList>
            <person name="Lin R."/>
            <person name="Zhang X."/>
            <person name="Xin B."/>
            <person name="Zou M."/>
            <person name="Gao Y."/>
            <person name="Qin F."/>
            <person name="Hu Q."/>
            <person name="Xie B."/>
            <person name="Cheng X."/>
        </authorList>
    </citation>
    <scope>NUCLEOTIDE SEQUENCE [LARGE SCALE GENOMIC DNA]</scope>
    <source>
        <strain evidence="10 11">IJ1G</strain>
    </source>
</reference>
<dbReference type="PANTHER" id="PTHR11474">
    <property type="entry name" value="TYROSINASE FAMILY MEMBER"/>
    <property type="match status" value="1"/>
</dbReference>
<evidence type="ECO:0000313" key="10">
    <source>
        <dbReference type="EMBL" id="TQV94505.1"/>
    </source>
</evidence>
<dbReference type="Gene3D" id="1.10.1280.10">
    <property type="entry name" value="Di-copper center containing domain from catechol oxidase"/>
    <property type="match status" value="1"/>
</dbReference>
<feature type="region of interest" description="Disordered" evidence="8">
    <location>
        <begin position="330"/>
        <end position="401"/>
    </location>
</feature>
<dbReference type="OrthoDB" id="6132182at2759"/>
<dbReference type="EC" id="1.14.18.1" evidence="2"/>
<evidence type="ECO:0000259" key="9">
    <source>
        <dbReference type="PROSITE" id="PS00497"/>
    </source>
</evidence>
<keyword evidence="4" id="KW-0186">Copper</keyword>
<dbReference type="Pfam" id="PF00264">
    <property type="entry name" value="Tyrosinase"/>
    <property type="match status" value="1"/>
</dbReference>
<dbReference type="SUPFAM" id="SSF48056">
    <property type="entry name" value="Di-copper centre-containing domain"/>
    <property type="match status" value="1"/>
</dbReference>
<dbReference type="AlphaFoldDB" id="A0A545UYE5"/>
<keyword evidence="11" id="KW-1185">Reference proteome</keyword>
<feature type="compositionally biased region" description="Polar residues" evidence="8">
    <location>
        <begin position="376"/>
        <end position="395"/>
    </location>
</feature>
<keyword evidence="3" id="KW-0479">Metal-binding</keyword>
<evidence type="ECO:0000256" key="6">
    <source>
        <dbReference type="ARBA" id="ARBA00048233"/>
    </source>
</evidence>
<dbReference type="GO" id="GO:0042438">
    <property type="term" value="P:melanin biosynthetic process"/>
    <property type="evidence" value="ECO:0007669"/>
    <property type="project" value="UniProtKB-KW"/>
</dbReference>
<accession>A0A545UYE5</accession>
<evidence type="ECO:0000256" key="1">
    <source>
        <dbReference type="ARBA" id="ARBA00009928"/>
    </source>
</evidence>
<keyword evidence="5" id="KW-0470">Melanin biosynthesis</keyword>
<evidence type="ECO:0000256" key="3">
    <source>
        <dbReference type="ARBA" id="ARBA00022723"/>
    </source>
</evidence>
<evidence type="ECO:0000256" key="8">
    <source>
        <dbReference type="SAM" id="MobiDB-lite"/>
    </source>
</evidence>
<comment type="caution">
    <text evidence="10">The sequence shown here is derived from an EMBL/GenBank/DDBJ whole genome shotgun (WGS) entry which is preliminary data.</text>
</comment>
<feature type="compositionally biased region" description="Low complexity" evidence="8">
    <location>
        <begin position="347"/>
        <end position="369"/>
    </location>
</feature>
<comment type="catalytic activity">
    <reaction evidence="6">
        <text>2 L-dopa + O2 = 2 L-dopaquinone + 2 H2O</text>
        <dbReference type="Rhea" id="RHEA:34287"/>
        <dbReference type="ChEBI" id="CHEBI:15377"/>
        <dbReference type="ChEBI" id="CHEBI:15379"/>
        <dbReference type="ChEBI" id="CHEBI:57504"/>
        <dbReference type="ChEBI" id="CHEBI:57924"/>
        <dbReference type="EC" id="1.14.18.1"/>
    </reaction>
</comment>
<dbReference type="EMBL" id="SPUK01000009">
    <property type="protein sequence ID" value="TQV94505.1"/>
    <property type="molecule type" value="Genomic_DNA"/>
</dbReference>
<dbReference type="PRINTS" id="PR00092">
    <property type="entry name" value="TYROSINASE"/>
</dbReference>
<evidence type="ECO:0000256" key="4">
    <source>
        <dbReference type="ARBA" id="ARBA00023008"/>
    </source>
</evidence>
<comment type="similarity">
    <text evidence="1">Belongs to the tyrosinase family.</text>
</comment>
<sequence length="572" mass="62351">MHGRDPTHPESFFQIAGIHGRPFMPYNNAGPANTTSWQGYSPHAEALFLIWHRPFVALFEQVIVKEAKALAAAYPEELRLTYLKAAENLCMPYWDWALHQRLPQVVVSEKIEIKVPTKDGMSTEMIANPLYTYKFPEEVKQGKFGEFNATAGHSLGCASSAVTNANLLGVDYKRSLYKLYSESPDFRHFSTTASNGTSLEAVHDWVHWHVSCGGQFLETEYSAFNTMFMLHHANVDRLWAYWQAMHPDDSTIGSSYPSPGSFSVPKGTPIDIDSPLYPFRQISGDGHTPRTVNNIATFGYTYERLEYWHMSEEQLKHAAIQVINSLYGPDGTGKLPEPEQSASKPISSKTSTQIVSTQSTQSQSTQSQSGKISAPAPTSQPTASSGNVTVGSATNSSSPTSIAVSSVLPSVAVSPSSVSAGMASQPSLVNSEMQSEYKSISIGLSVEVTRLPVRPCILEISIGNQRVGGMPVMKMPEEGIVHSSISIDENIMAELGDIAHVELASKIAAQLRVTLVKVDKSTIDVSQLSGIVINVEETEMVAPTSNFELPQAVNTSSFVVMEKPILGCVRVE</sequence>
<name>A0A545UYE5_9HYPO</name>
<gene>
    <name evidence="10" type="ORF">IF1G_06516</name>
</gene>
<comment type="catalytic activity">
    <reaction evidence="7">
        <text>L-tyrosine + O2 = L-dopaquinone + H2O</text>
        <dbReference type="Rhea" id="RHEA:18117"/>
        <dbReference type="ChEBI" id="CHEBI:15377"/>
        <dbReference type="ChEBI" id="CHEBI:15379"/>
        <dbReference type="ChEBI" id="CHEBI:57924"/>
        <dbReference type="ChEBI" id="CHEBI:58315"/>
        <dbReference type="EC" id="1.14.18.1"/>
    </reaction>
</comment>
<evidence type="ECO:0000256" key="7">
    <source>
        <dbReference type="ARBA" id="ARBA00048881"/>
    </source>
</evidence>
<dbReference type="Proteomes" id="UP000315783">
    <property type="component" value="Unassembled WGS sequence"/>
</dbReference>
<dbReference type="InterPro" id="IPR002227">
    <property type="entry name" value="Tyrosinase_Cu-bd"/>
</dbReference>
<dbReference type="PANTHER" id="PTHR11474:SF76">
    <property type="entry name" value="SHKT DOMAIN-CONTAINING PROTEIN"/>
    <property type="match status" value="1"/>
</dbReference>
<dbReference type="PROSITE" id="PS00497">
    <property type="entry name" value="TYROSINASE_1"/>
    <property type="match status" value="1"/>
</dbReference>